<protein>
    <submittedName>
        <fullName evidence="2">Uncharacterized protein</fullName>
    </submittedName>
</protein>
<dbReference type="Proteomes" id="UP000694308">
    <property type="component" value="Unassembled WGS sequence"/>
</dbReference>
<dbReference type="AlphaFoldDB" id="A0A949WSV2"/>
<feature type="coiled-coil region" evidence="1">
    <location>
        <begin position="5"/>
        <end position="53"/>
    </location>
</feature>
<name>A0A949WSV2_9CLOT</name>
<gene>
    <name evidence="2" type="ORF">I6U48_21570</name>
</gene>
<keyword evidence="3" id="KW-1185">Reference proteome</keyword>
<dbReference type="EMBL" id="JAEEGC010000125">
    <property type="protein sequence ID" value="MBV7275496.1"/>
    <property type="molecule type" value="Genomic_DNA"/>
</dbReference>
<accession>A0A949WSV2</accession>
<reference evidence="2" key="1">
    <citation type="submission" date="2020-12" db="EMBL/GenBank/DDBJ databases">
        <title>Clostridium thailandense sp. nov., a novel acetogenic bacterium isolated from peat land soil in Thailand.</title>
        <authorList>
            <person name="Chaikitkaew S."/>
            <person name="Birkeland N.K."/>
        </authorList>
    </citation>
    <scope>NUCLEOTIDE SEQUENCE</scope>
    <source>
        <strain evidence="2">PL3</strain>
    </source>
</reference>
<comment type="caution">
    <text evidence="2">The sequence shown here is derived from an EMBL/GenBank/DDBJ whole genome shotgun (WGS) entry which is preliminary data.</text>
</comment>
<organism evidence="2 3">
    <name type="scientific">Clostridium thailandense</name>
    <dbReference type="NCBI Taxonomy" id="2794346"/>
    <lineage>
        <taxon>Bacteria</taxon>
        <taxon>Bacillati</taxon>
        <taxon>Bacillota</taxon>
        <taxon>Clostridia</taxon>
        <taxon>Eubacteriales</taxon>
        <taxon>Clostridiaceae</taxon>
        <taxon>Clostridium</taxon>
    </lineage>
</organism>
<evidence type="ECO:0000313" key="2">
    <source>
        <dbReference type="EMBL" id="MBV7275496.1"/>
    </source>
</evidence>
<proteinExistence type="predicted"/>
<keyword evidence="1" id="KW-0175">Coiled coil</keyword>
<evidence type="ECO:0000313" key="3">
    <source>
        <dbReference type="Proteomes" id="UP000694308"/>
    </source>
</evidence>
<evidence type="ECO:0000256" key="1">
    <source>
        <dbReference type="SAM" id="Coils"/>
    </source>
</evidence>
<sequence length="146" mass="16790">MKTMNDDLQQLQTNTQQELHNLKEGYSKTNEQIQELQSSKHDMESNIKTISDNFNQVNKNIEDILYKLNGISEMNKALEDERINFSVKKMLINPLRKLTVGAVSSVLSVVDKTSELTCGVKEGLEDMVAEAQYQHKRKQMARMDRV</sequence>